<dbReference type="OrthoDB" id="1842376at2759"/>
<feature type="domain" description="SWIM-type" evidence="8">
    <location>
        <begin position="555"/>
        <end position="593"/>
    </location>
</feature>
<accession>A0A7I8L7Q5</accession>
<feature type="region of interest" description="Disordered" evidence="7">
    <location>
        <begin position="1"/>
        <end position="51"/>
    </location>
</feature>
<dbReference type="GO" id="GO:0008270">
    <property type="term" value="F:zinc ion binding"/>
    <property type="evidence" value="ECO:0007669"/>
    <property type="project" value="UniProtKB-UniRule"/>
</dbReference>
<gene>
    <name evidence="9" type="ORF">SI8410_12016568</name>
</gene>
<proteinExistence type="inferred from homology"/>
<dbReference type="Pfam" id="PF03101">
    <property type="entry name" value="FAR1"/>
    <property type="match status" value="1"/>
</dbReference>
<dbReference type="Pfam" id="PF04434">
    <property type="entry name" value="SWIM"/>
    <property type="match status" value="1"/>
</dbReference>
<dbReference type="SMART" id="SM00575">
    <property type="entry name" value="ZnF_PMZ"/>
    <property type="match status" value="1"/>
</dbReference>
<evidence type="ECO:0000313" key="9">
    <source>
        <dbReference type="EMBL" id="CAA7405890.1"/>
    </source>
</evidence>
<dbReference type="PROSITE" id="PS50966">
    <property type="entry name" value="ZF_SWIM"/>
    <property type="match status" value="1"/>
</dbReference>
<name>A0A7I8L7Q5_SPIIN</name>
<comment type="subcellular location">
    <subcellularLocation>
        <location evidence="6">Nucleus</location>
    </subcellularLocation>
</comment>
<keyword evidence="2 6" id="KW-0479">Metal-binding</keyword>
<dbReference type="InterPro" id="IPR031052">
    <property type="entry name" value="FHY3/FAR1"/>
</dbReference>
<evidence type="ECO:0000256" key="7">
    <source>
        <dbReference type="SAM" id="MobiDB-lite"/>
    </source>
</evidence>
<evidence type="ECO:0000256" key="1">
    <source>
        <dbReference type="ARBA" id="ARBA00005889"/>
    </source>
</evidence>
<dbReference type="Pfam" id="PF10551">
    <property type="entry name" value="MULE"/>
    <property type="match status" value="1"/>
</dbReference>
<keyword evidence="4 6" id="KW-0862">Zinc</keyword>
<evidence type="ECO:0000256" key="2">
    <source>
        <dbReference type="ARBA" id="ARBA00022723"/>
    </source>
</evidence>
<organism evidence="9 10">
    <name type="scientific">Spirodela intermedia</name>
    <name type="common">Intermediate duckweed</name>
    <dbReference type="NCBI Taxonomy" id="51605"/>
    <lineage>
        <taxon>Eukaryota</taxon>
        <taxon>Viridiplantae</taxon>
        <taxon>Streptophyta</taxon>
        <taxon>Embryophyta</taxon>
        <taxon>Tracheophyta</taxon>
        <taxon>Spermatophyta</taxon>
        <taxon>Magnoliopsida</taxon>
        <taxon>Liliopsida</taxon>
        <taxon>Araceae</taxon>
        <taxon>Lemnoideae</taxon>
        <taxon>Spirodela</taxon>
    </lineage>
</organism>
<keyword evidence="6" id="KW-0539">Nucleus</keyword>
<keyword evidence="3 5" id="KW-0863">Zinc-finger</keyword>
<dbReference type="GO" id="GO:0005634">
    <property type="term" value="C:nucleus"/>
    <property type="evidence" value="ECO:0007669"/>
    <property type="project" value="UniProtKB-SubCell"/>
</dbReference>
<comment type="function">
    <text evidence="6">Putative transcription activator involved in regulating light control of development.</text>
</comment>
<sequence length="602" mass="68536">MDDEKVQEQEHFSNDPIVVDANEEIDENDLSESSEEVGFSEGPDRVPDPNTVNALTPKVGMTFKTVDEAYQFYSYYAYRIGFGIAKTCSRRKDGVQHEYTFSCEKCGKPKDKKGLTPKRTRISKKTGCQAKFRVRLNEDGLWHLAFLVLHHNHYCSPNESHRYRSHKMTPFHAMPYDGQRLSEGYTPAEAAALSVAQLDSLTGDGHAVDLADGACRFRLREGDAQAIAEYLARMQKESPLFFHLMDLDGEGRLQNIFWADTRSRMSYPYFNDVILLDTSCLSSKNGSIPFASFTGVNHHGSAVFFGGALLCNDSPETYAWLFQAWLASMGGLPPRAIITDKSKSIDSAVLGIFPNTLHRLCIGQIMKRIPEALAGRSNQKAAKERLHNIVFDSLKPDEFEENWAAMINEFKLGDSEWLLSLYKERRRWVPTFVKDTFWAGMSGIQRSDIRAPYFDRFVTSKSSLKQFLPAFEAALLASYNKEFQEEHGGEFQAPPPPLISRLSMEEDFSKAYTLNMFQRFQQELQKCVDCTCILIRKDGAISTYQVKERVKQRTYSYEVLFNEDQVEVQCLCRGFEFGGILCSHAIVVLKEKDVQRAPPRFF</sequence>
<dbReference type="InterPro" id="IPR018289">
    <property type="entry name" value="MULE_transposase_dom"/>
</dbReference>
<comment type="similarity">
    <text evidence="1 6">Belongs to the FHY3/FAR1 family.</text>
</comment>
<dbReference type="PANTHER" id="PTHR31669">
    <property type="entry name" value="PROTEIN FAR1-RELATED SEQUENCE 10-RELATED"/>
    <property type="match status" value="1"/>
</dbReference>
<evidence type="ECO:0000259" key="8">
    <source>
        <dbReference type="PROSITE" id="PS50966"/>
    </source>
</evidence>
<evidence type="ECO:0000256" key="3">
    <source>
        <dbReference type="ARBA" id="ARBA00022771"/>
    </source>
</evidence>
<dbReference type="InterPro" id="IPR007527">
    <property type="entry name" value="Znf_SWIM"/>
</dbReference>
<dbReference type="EMBL" id="LR746275">
    <property type="protein sequence ID" value="CAA7405890.1"/>
    <property type="molecule type" value="Genomic_DNA"/>
</dbReference>
<dbReference type="AlphaFoldDB" id="A0A7I8L7Q5"/>
<reference evidence="9" key="1">
    <citation type="submission" date="2020-02" db="EMBL/GenBank/DDBJ databases">
        <authorList>
            <person name="Scholz U."/>
            <person name="Mascher M."/>
            <person name="Fiebig A."/>
        </authorList>
    </citation>
    <scope>NUCLEOTIDE SEQUENCE</scope>
</reference>
<protein>
    <recommendedName>
        <fullName evidence="6">Protein FAR1-RELATED SEQUENCE</fullName>
    </recommendedName>
</protein>
<dbReference type="InterPro" id="IPR006564">
    <property type="entry name" value="Znf_PMZ"/>
</dbReference>
<evidence type="ECO:0000256" key="4">
    <source>
        <dbReference type="ARBA" id="ARBA00022833"/>
    </source>
</evidence>
<dbReference type="PANTHER" id="PTHR31669:SF251">
    <property type="entry name" value="PROTEIN FAR1-RELATED SEQUENCE"/>
    <property type="match status" value="1"/>
</dbReference>
<evidence type="ECO:0000256" key="6">
    <source>
        <dbReference type="RuleBase" id="RU367018"/>
    </source>
</evidence>
<dbReference type="Proteomes" id="UP000663760">
    <property type="component" value="Chromosome 12"/>
</dbReference>
<evidence type="ECO:0000313" key="10">
    <source>
        <dbReference type="Proteomes" id="UP000663760"/>
    </source>
</evidence>
<evidence type="ECO:0000256" key="5">
    <source>
        <dbReference type="PROSITE-ProRule" id="PRU00325"/>
    </source>
</evidence>
<keyword evidence="10" id="KW-1185">Reference proteome</keyword>
<dbReference type="InterPro" id="IPR004330">
    <property type="entry name" value="FAR1_DNA_bnd_dom"/>
</dbReference>
<dbReference type="GO" id="GO:0006355">
    <property type="term" value="P:regulation of DNA-templated transcription"/>
    <property type="evidence" value="ECO:0007669"/>
    <property type="project" value="UniProtKB-UniRule"/>
</dbReference>
<feature type="compositionally biased region" description="Basic and acidic residues" evidence="7">
    <location>
        <begin position="1"/>
        <end position="13"/>
    </location>
</feature>
<feature type="compositionally biased region" description="Acidic residues" evidence="7">
    <location>
        <begin position="21"/>
        <end position="35"/>
    </location>
</feature>